<feature type="region of interest" description="Disordered" evidence="1">
    <location>
        <begin position="1"/>
        <end position="24"/>
    </location>
</feature>
<dbReference type="EMBL" id="CABQ01000087">
    <property type="protein sequence ID" value="CBI07335.1"/>
    <property type="molecule type" value="Genomic_DNA"/>
</dbReference>
<organism evidence="2">
    <name type="scientific">mine drainage metagenome</name>
    <dbReference type="NCBI Taxonomy" id="410659"/>
    <lineage>
        <taxon>unclassified sequences</taxon>
        <taxon>metagenomes</taxon>
        <taxon>ecological metagenomes</taxon>
    </lineage>
</organism>
<evidence type="ECO:0000313" key="2">
    <source>
        <dbReference type="EMBL" id="CBI07335.1"/>
    </source>
</evidence>
<comment type="caution">
    <text evidence="2">The sequence shown here is derived from an EMBL/GenBank/DDBJ whole genome shotgun (WGS) entry which is preliminary data.</text>
</comment>
<sequence>MSDATGQTKCDGNKQHSTHKMTRHNFSPLRFFSILKTLGAAKENGR</sequence>
<feature type="compositionally biased region" description="Polar residues" evidence="1">
    <location>
        <begin position="1"/>
        <end position="10"/>
    </location>
</feature>
<accession>E6QJB9</accession>
<evidence type="ECO:0000256" key="1">
    <source>
        <dbReference type="SAM" id="MobiDB-lite"/>
    </source>
</evidence>
<gene>
    <name evidence="2" type="ORF">CARN6_0667</name>
</gene>
<protein>
    <submittedName>
        <fullName evidence="2">Uncharacterized protein</fullName>
    </submittedName>
</protein>
<proteinExistence type="predicted"/>
<reference evidence="2" key="1">
    <citation type="submission" date="2009-10" db="EMBL/GenBank/DDBJ databases">
        <title>Diversity of trophic interactions inside an arsenic-rich microbial ecosystem.</title>
        <authorList>
            <person name="Bertin P.N."/>
            <person name="Heinrich-Salmeron A."/>
            <person name="Pelletier E."/>
            <person name="Goulhen-Chollet F."/>
            <person name="Arsene-Ploetze F."/>
            <person name="Gallien S."/>
            <person name="Calteau A."/>
            <person name="Vallenet D."/>
            <person name="Casiot C."/>
            <person name="Chane-Woon-Ming B."/>
            <person name="Giloteaux L."/>
            <person name="Barakat M."/>
            <person name="Bonnefoy V."/>
            <person name="Bruneel O."/>
            <person name="Chandler M."/>
            <person name="Cleiss J."/>
            <person name="Duran R."/>
            <person name="Elbaz-Poulichet F."/>
            <person name="Fonknechten N."/>
            <person name="Lauga B."/>
            <person name="Mornico D."/>
            <person name="Ortet P."/>
            <person name="Schaeffer C."/>
            <person name="Siguier P."/>
            <person name="Alexander Thil Smith A."/>
            <person name="Van Dorsselaer A."/>
            <person name="Weissenbach J."/>
            <person name="Medigue C."/>
            <person name="Le Paslier D."/>
        </authorList>
    </citation>
    <scope>NUCLEOTIDE SEQUENCE</scope>
</reference>
<dbReference type="AlphaFoldDB" id="E6QJB9"/>
<name>E6QJB9_9ZZZZ</name>